<dbReference type="CDD" id="cd00060">
    <property type="entry name" value="FHA"/>
    <property type="match status" value="1"/>
</dbReference>
<dbReference type="SUPFAM" id="SSF49879">
    <property type="entry name" value="SMAD/FHA domain"/>
    <property type="match status" value="1"/>
</dbReference>
<dbReference type="InterPro" id="IPR036457">
    <property type="entry name" value="PPM-type-like_dom_sf"/>
</dbReference>
<feature type="coiled-coil region" evidence="2">
    <location>
        <begin position="309"/>
        <end position="336"/>
    </location>
</feature>
<dbReference type="InterPro" id="IPR029016">
    <property type="entry name" value="GAF-like_dom_sf"/>
</dbReference>
<dbReference type="SMART" id="SM00240">
    <property type="entry name" value="FHA"/>
    <property type="match status" value="1"/>
</dbReference>
<evidence type="ECO:0000256" key="2">
    <source>
        <dbReference type="SAM" id="Coils"/>
    </source>
</evidence>
<dbReference type="Gene3D" id="3.30.450.40">
    <property type="match status" value="1"/>
</dbReference>
<keyword evidence="2" id="KW-0175">Coiled coil</keyword>
<dbReference type="PANTHER" id="PTHR43156">
    <property type="entry name" value="STAGE II SPORULATION PROTEIN E-RELATED"/>
    <property type="match status" value="1"/>
</dbReference>
<dbReference type="STRING" id="454194.PYK22_02939"/>
<dbReference type="Pfam" id="PF01590">
    <property type="entry name" value="GAF"/>
    <property type="match status" value="1"/>
</dbReference>
<dbReference type="InterPro" id="IPR003018">
    <property type="entry name" value="GAF"/>
</dbReference>
<gene>
    <name evidence="4" type="ORF">PYK22_02939</name>
</gene>
<protein>
    <submittedName>
        <fullName evidence="4">Serine phosphatase RsbU, regulator of sigma subunit</fullName>
    </submittedName>
</protein>
<dbReference type="Proteomes" id="UP000031518">
    <property type="component" value="Unassembled WGS sequence"/>
</dbReference>
<evidence type="ECO:0000313" key="5">
    <source>
        <dbReference type="Proteomes" id="UP000031518"/>
    </source>
</evidence>
<dbReference type="Gene3D" id="3.60.40.10">
    <property type="entry name" value="PPM-type phosphatase domain"/>
    <property type="match status" value="1"/>
</dbReference>
<accession>A0A0B6X042</accession>
<dbReference type="SMART" id="SM00065">
    <property type="entry name" value="GAF"/>
    <property type="match status" value="1"/>
</dbReference>
<proteinExistence type="predicted"/>
<dbReference type="GO" id="GO:0016791">
    <property type="term" value="F:phosphatase activity"/>
    <property type="evidence" value="ECO:0007669"/>
    <property type="project" value="TreeGrafter"/>
</dbReference>
<dbReference type="SUPFAM" id="SSF81606">
    <property type="entry name" value="PP2C-like"/>
    <property type="match status" value="1"/>
</dbReference>
<organism evidence="4 5">
    <name type="scientific">Pyrinomonas methylaliphatogenes</name>
    <dbReference type="NCBI Taxonomy" id="454194"/>
    <lineage>
        <taxon>Bacteria</taxon>
        <taxon>Pseudomonadati</taxon>
        <taxon>Acidobacteriota</taxon>
        <taxon>Blastocatellia</taxon>
        <taxon>Blastocatellales</taxon>
        <taxon>Pyrinomonadaceae</taxon>
        <taxon>Pyrinomonas</taxon>
    </lineage>
</organism>
<dbReference type="Pfam" id="PF00498">
    <property type="entry name" value="FHA"/>
    <property type="match status" value="1"/>
</dbReference>
<sequence>MHLMPELIIRYLGRAPERFELNRVRITIGRSARNDLCLADPFASRVHAEIRREGDQYLLRDLNSANGTYYAGVRIAGPVPLSDRGIICIGETEIEFRDETSRTSALAIDEEARAYLPEATISLSSSDRTTSGLLEAIEAARRQRAQKREEDRHEVQRGELLALISKVGITLLASATLDETLHQVASLVFEAVPADRCMIMMRDSDGGELQVRVAETRERRGEVGEFRISRSVVDEVIGRGRSVLTSDAEHDPRFAHTTTVRGIRSVLAVPLGVEDRIFGMVYADSPLQEVRFTEDHLKILTTLASVAAIRVENARLAEEQIKRQRLEQELQLAREIQQSFQPAAPPRVKGYELEGISFPCYEIGGDYYDFIERPDGKLVIVLGDVSGKGTSAALLMSSLHAAVRAHVFLHESPVEVVKEINRYLTMCIPSNRFVTLFYAEIEPSTGQLSFVNAGHNPPLLARASGETELLAASGIPLGIFEEACFVSGSAQLKDGDALILYSDGISEARNAQGEEFGLDRLTRTVIENNHLPAAALRDQIEGALSRFTQGAQATDDITLVIVKKL</sequence>
<dbReference type="Pfam" id="PF07228">
    <property type="entry name" value="SpoIIE"/>
    <property type="match status" value="1"/>
</dbReference>
<evidence type="ECO:0000259" key="3">
    <source>
        <dbReference type="PROSITE" id="PS50006"/>
    </source>
</evidence>
<dbReference type="SUPFAM" id="SSF55781">
    <property type="entry name" value="GAF domain-like"/>
    <property type="match status" value="1"/>
</dbReference>
<dbReference type="InterPro" id="IPR001932">
    <property type="entry name" value="PPM-type_phosphatase-like_dom"/>
</dbReference>
<reference evidence="4 5" key="1">
    <citation type="submission" date="2013-12" db="EMBL/GenBank/DDBJ databases">
        <authorList>
            <person name="Stott M."/>
        </authorList>
    </citation>
    <scope>NUCLEOTIDE SEQUENCE [LARGE SCALE GENOMIC DNA]</scope>
    <source>
        <strain evidence="4 5">K22</strain>
    </source>
</reference>
<dbReference type="InterPro" id="IPR052016">
    <property type="entry name" value="Bact_Sigma-Reg"/>
</dbReference>
<dbReference type="Gene3D" id="2.60.200.20">
    <property type="match status" value="1"/>
</dbReference>
<reference evidence="4 5" key="2">
    <citation type="submission" date="2015-01" db="EMBL/GenBank/DDBJ databases">
        <title>Complete genome sequence of Pyrinomonas methylaliphatogenes type strain K22T.</title>
        <authorList>
            <person name="Lee K.C.Y."/>
            <person name="Power J.F."/>
            <person name="Dunfield P.F."/>
            <person name="Morgan X.C."/>
            <person name="Huttenhower C."/>
            <person name="Stott M.B."/>
        </authorList>
    </citation>
    <scope>NUCLEOTIDE SEQUENCE [LARGE SCALE GENOMIC DNA]</scope>
    <source>
        <strain evidence="4 5">K22</strain>
    </source>
</reference>
<dbReference type="InterPro" id="IPR000253">
    <property type="entry name" value="FHA_dom"/>
</dbReference>
<evidence type="ECO:0000313" key="4">
    <source>
        <dbReference type="EMBL" id="CDM66898.1"/>
    </source>
</evidence>
<dbReference type="EMBL" id="CBXV010000008">
    <property type="protein sequence ID" value="CDM66898.1"/>
    <property type="molecule type" value="Genomic_DNA"/>
</dbReference>
<dbReference type="PANTHER" id="PTHR43156:SF2">
    <property type="entry name" value="STAGE II SPORULATION PROTEIN E"/>
    <property type="match status" value="1"/>
</dbReference>
<feature type="domain" description="FHA" evidence="3">
    <location>
        <begin position="26"/>
        <end position="75"/>
    </location>
</feature>
<dbReference type="PROSITE" id="PS50006">
    <property type="entry name" value="FHA_DOMAIN"/>
    <property type="match status" value="1"/>
</dbReference>
<keyword evidence="1" id="KW-0378">Hydrolase</keyword>
<dbReference type="InterPro" id="IPR008984">
    <property type="entry name" value="SMAD_FHA_dom_sf"/>
</dbReference>
<name>A0A0B6X042_9BACT</name>
<keyword evidence="5" id="KW-1185">Reference proteome</keyword>
<dbReference type="SMART" id="SM00331">
    <property type="entry name" value="PP2C_SIG"/>
    <property type="match status" value="1"/>
</dbReference>
<evidence type="ECO:0000256" key="1">
    <source>
        <dbReference type="ARBA" id="ARBA00022801"/>
    </source>
</evidence>
<dbReference type="AlphaFoldDB" id="A0A0B6X042"/>